<dbReference type="InterPro" id="IPR006091">
    <property type="entry name" value="Acyl-CoA_Oxase/DH_mid-dom"/>
</dbReference>
<dbReference type="GO" id="GO:0005737">
    <property type="term" value="C:cytoplasm"/>
    <property type="evidence" value="ECO:0007669"/>
    <property type="project" value="UniProtKB-SubCell"/>
</dbReference>
<evidence type="ECO:0000256" key="5">
    <source>
        <dbReference type="ARBA" id="ARBA00023002"/>
    </source>
</evidence>
<keyword evidence="17" id="KW-1185">Reference proteome</keyword>
<dbReference type="EC" id="1.14.14.21" evidence="9"/>
<dbReference type="AlphaFoldDB" id="A0A7W4K5T4"/>
<keyword evidence="4" id="KW-0547">Nucleotide-binding</keyword>
<evidence type="ECO:0000256" key="4">
    <source>
        <dbReference type="ARBA" id="ARBA00022741"/>
    </source>
</evidence>
<keyword evidence="2" id="KW-0285">Flavoprotein</keyword>
<name>A0A7W4K5T4_9PROT</name>
<dbReference type="GO" id="GO:0008470">
    <property type="term" value="F:3-methylbutanoyl-CoA dehydrogenase activity"/>
    <property type="evidence" value="ECO:0007669"/>
    <property type="project" value="TreeGrafter"/>
</dbReference>
<evidence type="ECO:0000256" key="10">
    <source>
        <dbReference type="ARBA" id="ARBA00034345"/>
    </source>
</evidence>
<dbReference type="InterPro" id="IPR009100">
    <property type="entry name" value="AcylCoA_DH/oxidase_NM_dom_sf"/>
</dbReference>
<dbReference type="PIRSF" id="PIRSF016578">
    <property type="entry name" value="HsaA"/>
    <property type="match status" value="1"/>
</dbReference>
<dbReference type="EMBL" id="JABEQM010000003">
    <property type="protein sequence ID" value="MBB2200930.1"/>
    <property type="molecule type" value="Genomic_DNA"/>
</dbReference>
<comment type="caution">
    <text evidence="16">The sequence shown here is derived from an EMBL/GenBank/DDBJ whole genome shotgun (WGS) entry which is preliminary data.</text>
</comment>
<evidence type="ECO:0000256" key="3">
    <source>
        <dbReference type="ARBA" id="ARBA00022643"/>
    </source>
</evidence>
<gene>
    <name evidence="16" type="ORF">HLH28_04945</name>
</gene>
<dbReference type="InterPro" id="IPR046373">
    <property type="entry name" value="Acyl-CoA_Oxase/DH_mid-dom_sf"/>
</dbReference>
<evidence type="ECO:0000256" key="7">
    <source>
        <dbReference type="ARBA" id="ARBA00034307"/>
    </source>
</evidence>
<dbReference type="RefSeq" id="WP_182955364.1">
    <property type="nucleotide sequence ID" value="NZ_JABEQM010000003.1"/>
</dbReference>
<evidence type="ECO:0000313" key="16">
    <source>
        <dbReference type="EMBL" id="MBB2200930.1"/>
    </source>
</evidence>
<dbReference type="InterPro" id="IPR037069">
    <property type="entry name" value="AcylCoA_DH/ox_N_sf"/>
</dbReference>
<dbReference type="PANTHER" id="PTHR43884:SF12">
    <property type="entry name" value="ISOVALERYL-COA DEHYDROGENASE, MITOCHONDRIAL-RELATED"/>
    <property type="match status" value="1"/>
</dbReference>
<evidence type="ECO:0000256" key="12">
    <source>
        <dbReference type="ARBA" id="ARBA00048445"/>
    </source>
</evidence>
<dbReference type="SUPFAM" id="SSF56645">
    <property type="entry name" value="Acyl-CoA dehydrogenase NM domain-like"/>
    <property type="match status" value="1"/>
</dbReference>
<dbReference type="SUPFAM" id="SSF47203">
    <property type="entry name" value="Acyl-CoA dehydrogenase C-terminal domain-like"/>
    <property type="match status" value="1"/>
</dbReference>
<dbReference type="Gene3D" id="1.20.140.10">
    <property type="entry name" value="Butyryl-CoA Dehydrogenase, subunit A, domain 3"/>
    <property type="match status" value="1"/>
</dbReference>
<sequence>MNSLSRDVPENGQVSPVGTVGDRLRPVFDRIAAGAVARERDRALAYEPVQWLREAGFGALRVPVRHGGAGIGLTQLFRLLVDLAEADPNLPQIVRAHFAFVEGRLHDRDADRAGRWFDLVSGGALFGAAMAEQSDSTGTSTILSRDGQDWRLDGVKYYATGTLYADWIVAVAADGDDRVQLAVPATAAGVTRRDDWDGFGQRLTGSGTTQFDGVRVPDVDILLRTSFGSFPTSGYLTAYYQLFHLATLAGIARAVVRDAGAFVRPRTRTFGVPGKVSQRHDPLVQRVVGRLSALSYSTAALVDAAVRTLDAASPAWTAGVDDHDLYAQAERDAFLAQQIVLEQTLEAATLLFEVGGASATSATLALDRHWRNARVLAAHNPAIQRERALGDLVLNGTPLDSAWRAAAARQAQEPRA</sequence>
<evidence type="ECO:0000313" key="17">
    <source>
        <dbReference type="Proteomes" id="UP000578030"/>
    </source>
</evidence>
<evidence type="ECO:0000259" key="15">
    <source>
        <dbReference type="Pfam" id="PF08028"/>
    </source>
</evidence>
<accession>A0A7W4K5T4</accession>
<evidence type="ECO:0000256" key="8">
    <source>
        <dbReference type="ARBA" id="ARBA00034317"/>
    </source>
</evidence>
<keyword evidence="6" id="KW-0503">Monooxygenase</keyword>
<reference evidence="16 17" key="1">
    <citation type="submission" date="2020-04" db="EMBL/GenBank/DDBJ databases">
        <title>Description of novel Gluconacetobacter.</title>
        <authorList>
            <person name="Sombolestani A."/>
        </authorList>
    </citation>
    <scope>NUCLEOTIDE SEQUENCE [LARGE SCALE GENOMIC DNA]</scope>
    <source>
        <strain evidence="16 17">LMG 27802</strain>
    </source>
</reference>
<evidence type="ECO:0000256" key="2">
    <source>
        <dbReference type="ARBA" id="ARBA00022630"/>
    </source>
</evidence>
<comment type="similarity">
    <text evidence="8">Belongs to the DszC flavin monooxygenase family.</text>
</comment>
<dbReference type="Gene3D" id="2.40.110.10">
    <property type="entry name" value="Butyryl-CoA Dehydrogenase, subunit A, domain 2"/>
    <property type="match status" value="1"/>
</dbReference>
<feature type="domain" description="Acyl-CoA dehydrogenase C-terminal" evidence="15">
    <location>
        <begin position="246"/>
        <end position="380"/>
    </location>
</feature>
<feature type="domain" description="Acyl-CoA oxidase/dehydrogenase middle" evidence="14">
    <location>
        <begin position="134"/>
        <end position="214"/>
    </location>
</feature>
<dbReference type="Pfam" id="PF08028">
    <property type="entry name" value="Acyl-CoA_dh_2"/>
    <property type="match status" value="1"/>
</dbReference>
<dbReference type="GO" id="GO:0004497">
    <property type="term" value="F:monooxygenase activity"/>
    <property type="evidence" value="ECO:0007669"/>
    <property type="project" value="UniProtKB-KW"/>
</dbReference>
<dbReference type="GO" id="GO:0006552">
    <property type="term" value="P:L-leucine catabolic process"/>
    <property type="evidence" value="ECO:0007669"/>
    <property type="project" value="TreeGrafter"/>
</dbReference>
<proteinExistence type="inferred from homology"/>
<evidence type="ECO:0000256" key="11">
    <source>
        <dbReference type="ARBA" id="ARBA00047859"/>
    </source>
</evidence>
<comment type="catalytic activity">
    <reaction evidence="12">
        <text>dibenzothiophene 5-oxide + FMNH2 + O2 = dibenzothiophene 5,5-dioxide + FMN + H2O + H(+)</text>
        <dbReference type="Rhea" id="RHEA:49080"/>
        <dbReference type="ChEBI" id="CHEBI:15377"/>
        <dbReference type="ChEBI" id="CHEBI:15378"/>
        <dbReference type="ChEBI" id="CHEBI:15379"/>
        <dbReference type="ChEBI" id="CHEBI:23683"/>
        <dbReference type="ChEBI" id="CHEBI:57618"/>
        <dbReference type="ChEBI" id="CHEBI:58210"/>
        <dbReference type="ChEBI" id="CHEBI:90356"/>
    </reaction>
</comment>
<evidence type="ECO:0000256" key="9">
    <source>
        <dbReference type="ARBA" id="ARBA00034328"/>
    </source>
</evidence>
<evidence type="ECO:0000256" key="1">
    <source>
        <dbReference type="ARBA" id="ARBA00004496"/>
    </source>
</evidence>
<keyword evidence="5" id="KW-0560">Oxidoreductase</keyword>
<comment type="catalytic activity">
    <reaction evidence="11">
        <text>dibenzothiophene + FMNH2 + O2 = dibenzothiophene 5-oxide + FMN + H2O + H(+)</text>
        <dbReference type="Rhea" id="RHEA:49076"/>
        <dbReference type="ChEBI" id="CHEBI:15377"/>
        <dbReference type="ChEBI" id="CHEBI:15378"/>
        <dbReference type="ChEBI" id="CHEBI:15379"/>
        <dbReference type="ChEBI" id="CHEBI:23681"/>
        <dbReference type="ChEBI" id="CHEBI:23683"/>
        <dbReference type="ChEBI" id="CHEBI:57618"/>
        <dbReference type="ChEBI" id="CHEBI:58210"/>
    </reaction>
</comment>
<protein>
    <recommendedName>
        <fullName evidence="10">Dibenzothiophene monooxygenase</fullName>
        <ecNumber evidence="9">1.14.14.21</ecNumber>
    </recommendedName>
</protein>
<dbReference type="Gene3D" id="1.10.540.10">
    <property type="entry name" value="Acyl-CoA dehydrogenase/oxidase, N-terminal domain"/>
    <property type="match status" value="1"/>
</dbReference>
<keyword evidence="3" id="KW-0288">FMN</keyword>
<evidence type="ECO:0000256" key="6">
    <source>
        <dbReference type="ARBA" id="ARBA00023033"/>
    </source>
</evidence>
<comment type="catalytic activity">
    <reaction evidence="13">
        <text>dibenzothiophene + 2 FMNH2 + 2 O2 = dibenzothiophene 5,5-dioxide + 2 FMN + 2 H2O + 2 H(+)</text>
        <dbReference type="Rhea" id="RHEA:49072"/>
        <dbReference type="ChEBI" id="CHEBI:15377"/>
        <dbReference type="ChEBI" id="CHEBI:15378"/>
        <dbReference type="ChEBI" id="CHEBI:15379"/>
        <dbReference type="ChEBI" id="CHEBI:23681"/>
        <dbReference type="ChEBI" id="CHEBI:57618"/>
        <dbReference type="ChEBI" id="CHEBI:58210"/>
        <dbReference type="ChEBI" id="CHEBI:90356"/>
        <dbReference type="EC" id="1.14.14.21"/>
    </reaction>
</comment>
<dbReference type="Pfam" id="PF02770">
    <property type="entry name" value="Acyl-CoA_dh_M"/>
    <property type="match status" value="1"/>
</dbReference>
<dbReference type="InterPro" id="IPR036250">
    <property type="entry name" value="AcylCo_DH-like_C"/>
</dbReference>
<dbReference type="GO" id="GO:0050660">
    <property type="term" value="F:flavin adenine dinucleotide binding"/>
    <property type="evidence" value="ECO:0007669"/>
    <property type="project" value="InterPro"/>
</dbReference>
<evidence type="ECO:0000259" key="14">
    <source>
        <dbReference type="Pfam" id="PF02770"/>
    </source>
</evidence>
<evidence type="ECO:0000256" key="13">
    <source>
        <dbReference type="ARBA" id="ARBA00049456"/>
    </source>
</evidence>
<organism evidence="16 17">
    <name type="scientific">Gluconacetobacter tumulisoli</name>
    <dbReference type="NCBI Taxonomy" id="1286189"/>
    <lineage>
        <taxon>Bacteria</taxon>
        <taxon>Pseudomonadati</taxon>
        <taxon>Pseudomonadota</taxon>
        <taxon>Alphaproteobacteria</taxon>
        <taxon>Acetobacterales</taxon>
        <taxon>Acetobacteraceae</taxon>
        <taxon>Gluconacetobacter</taxon>
    </lineage>
</organism>
<comment type="subcellular location">
    <subcellularLocation>
        <location evidence="1">Cytoplasm</location>
    </subcellularLocation>
</comment>
<dbReference type="Proteomes" id="UP000578030">
    <property type="component" value="Unassembled WGS sequence"/>
</dbReference>
<comment type="pathway">
    <text evidence="7">Sulfur metabolism; dibenzothiophene degradation.</text>
</comment>
<dbReference type="InterPro" id="IPR013107">
    <property type="entry name" value="Acyl-CoA_DH_C"/>
</dbReference>
<dbReference type="PANTHER" id="PTHR43884">
    <property type="entry name" value="ACYL-COA DEHYDROGENASE"/>
    <property type="match status" value="1"/>
</dbReference>